<dbReference type="Proteomes" id="UP001500804">
    <property type="component" value="Unassembled WGS sequence"/>
</dbReference>
<reference evidence="3" key="1">
    <citation type="journal article" date="2019" name="Int. J. Syst. Evol. Microbiol.">
        <title>The Global Catalogue of Microorganisms (GCM) 10K type strain sequencing project: providing services to taxonomists for standard genome sequencing and annotation.</title>
        <authorList>
            <consortium name="The Broad Institute Genomics Platform"/>
            <consortium name="The Broad Institute Genome Sequencing Center for Infectious Disease"/>
            <person name="Wu L."/>
            <person name="Ma J."/>
        </authorList>
    </citation>
    <scope>NUCLEOTIDE SEQUENCE [LARGE SCALE GENOMIC DNA]</scope>
    <source>
        <strain evidence="3">JCM 18302</strain>
    </source>
</reference>
<keyword evidence="3" id="KW-1185">Reference proteome</keyword>
<organism evidence="2 3">
    <name type="scientific">Pseudonocardia adelaidensis</name>
    <dbReference type="NCBI Taxonomy" id="648754"/>
    <lineage>
        <taxon>Bacteria</taxon>
        <taxon>Bacillati</taxon>
        <taxon>Actinomycetota</taxon>
        <taxon>Actinomycetes</taxon>
        <taxon>Pseudonocardiales</taxon>
        <taxon>Pseudonocardiaceae</taxon>
        <taxon>Pseudonocardia</taxon>
    </lineage>
</organism>
<accession>A0ABP9NIK9</accession>
<protein>
    <recommendedName>
        <fullName evidence="4">Ribosomal L7/L12-like protein</fullName>
    </recommendedName>
</protein>
<comment type="caution">
    <text evidence="2">The sequence shown here is derived from an EMBL/GenBank/DDBJ whole genome shotgun (WGS) entry which is preliminary data.</text>
</comment>
<dbReference type="InterPro" id="IPR014719">
    <property type="entry name" value="Ribosomal_bL12_C/ClpS-like"/>
</dbReference>
<gene>
    <name evidence="2" type="ORF">GCM10023320_29630</name>
</gene>
<keyword evidence="1" id="KW-0472">Membrane</keyword>
<feature type="transmembrane region" description="Helical" evidence="1">
    <location>
        <begin position="24"/>
        <end position="45"/>
    </location>
</feature>
<keyword evidence="1" id="KW-1133">Transmembrane helix</keyword>
<dbReference type="EMBL" id="BAABJO010000009">
    <property type="protein sequence ID" value="GAA5121192.1"/>
    <property type="molecule type" value="Genomic_DNA"/>
</dbReference>
<dbReference type="Gene3D" id="3.30.1390.10">
    <property type="match status" value="1"/>
</dbReference>
<sequence>MIYVSDHLPLVTDREPVGCRAVDYTLVGLVVACALVVLTAGALAGSRETERRQMRQLALLERKLDAVLHRLGVEVPDPELEQVKALAGQGRTIQAVKAYREATGAGLREAKEAVDRLGGRG</sequence>
<name>A0ABP9NIK9_9PSEU</name>
<evidence type="ECO:0000256" key="1">
    <source>
        <dbReference type="SAM" id="Phobius"/>
    </source>
</evidence>
<evidence type="ECO:0008006" key="4">
    <source>
        <dbReference type="Google" id="ProtNLM"/>
    </source>
</evidence>
<keyword evidence="1" id="KW-0812">Transmembrane</keyword>
<evidence type="ECO:0000313" key="2">
    <source>
        <dbReference type="EMBL" id="GAA5121192.1"/>
    </source>
</evidence>
<evidence type="ECO:0000313" key="3">
    <source>
        <dbReference type="Proteomes" id="UP001500804"/>
    </source>
</evidence>
<proteinExistence type="predicted"/>